<proteinExistence type="predicted"/>
<keyword evidence="1" id="KW-1133">Transmembrane helix</keyword>
<name>A0A9D2LH21_9FIRM</name>
<evidence type="ECO:0000256" key="1">
    <source>
        <dbReference type="SAM" id="Phobius"/>
    </source>
</evidence>
<gene>
    <name evidence="2" type="ORF">H9787_01665</name>
</gene>
<reference evidence="2" key="2">
    <citation type="submission" date="2021-04" db="EMBL/GenBank/DDBJ databases">
        <authorList>
            <person name="Gilroy R."/>
        </authorList>
    </citation>
    <scope>NUCLEOTIDE SEQUENCE</scope>
    <source>
        <strain evidence="2">ChiBcec18-1249</strain>
    </source>
</reference>
<dbReference type="AlphaFoldDB" id="A0A9D2LH21"/>
<organism evidence="2 3">
    <name type="scientific">Candidatus Oscillibacter excrementigallinarum</name>
    <dbReference type="NCBI Taxonomy" id="2838716"/>
    <lineage>
        <taxon>Bacteria</taxon>
        <taxon>Bacillati</taxon>
        <taxon>Bacillota</taxon>
        <taxon>Clostridia</taxon>
        <taxon>Eubacteriales</taxon>
        <taxon>Oscillospiraceae</taxon>
        <taxon>Oscillibacter</taxon>
    </lineage>
</organism>
<evidence type="ECO:0000313" key="2">
    <source>
        <dbReference type="EMBL" id="HJB12401.1"/>
    </source>
</evidence>
<dbReference type="Pfam" id="PF11193">
    <property type="entry name" value="DUF2812"/>
    <property type="match status" value="1"/>
</dbReference>
<feature type="transmembrane region" description="Helical" evidence="1">
    <location>
        <begin position="123"/>
        <end position="142"/>
    </location>
</feature>
<feature type="transmembrane region" description="Helical" evidence="1">
    <location>
        <begin position="208"/>
        <end position="227"/>
    </location>
</feature>
<accession>A0A9D2LH21</accession>
<dbReference type="InterPro" id="IPR021359">
    <property type="entry name" value="DUF2812"/>
</dbReference>
<dbReference type="Proteomes" id="UP000823824">
    <property type="component" value="Unassembled WGS sequence"/>
</dbReference>
<comment type="caution">
    <text evidence="2">The sequence shown here is derived from an EMBL/GenBank/DDBJ whole genome shotgun (WGS) entry which is preliminary data.</text>
</comment>
<reference evidence="2" key="1">
    <citation type="journal article" date="2021" name="PeerJ">
        <title>Extensive microbial diversity within the chicken gut microbiome revealed by metagenomics and culture.</title>
        <authorList>
            <person name="Gilroy R."/>
            <person name="Ravi A."/>
            <person name="Getino M."/>
            <person name="Pursley I."/>
            <person name="Horton D.L."/>
            <person name="Alikhan N.F."/>
            <person name="Baker D."/>
            <person name="Gharbi K."/>
            <person name="Hall N."/>
            <person name="Watson M."/>
            <person name="Adriaenssens E.M."/>
            <person name="Foster-Nyarko E."/>
            <person name="Jarju S."/>
            <person name="Secka A."/>
            <person name="Antonio M."/>
            <person name="Oren A."/>
            <person name="Chaudhuri R.R."/>
            <person name="La Ragione R."/>
            <person name="Hildebrand F."/>
            <person name="Pallen M.J."/>
        </authorList>
    </citation>
    <scope>NUCLEOTIDE SEQUENCE</scope>
    <source>
        <strain evidence="2">ChiBcec18-1249</strain>
    </source>
</reference>
<keyword evidence="1" id="KW-0472">Membrane</keyword>
<keyword evidence="1" id="KW-0812">Transmembrane</keyword>
<sequence>MKNHKRFLAPMDLWDVGTIEAWLEEKAAQGWILEKWGSYPRFERIEPRPCRVRLDPQSQRIQVEQEEADALYRDMGWRRACPLGDGYLVYYCFDPAAPDLYTDPASQAWAWEKLLKRTVRRNALALLLLAVWTALQFDDLFSDNVVELFLRGMWAVWLFVVLFVGGELWRLARQIRGIRRQRKQLEAGVPLERGDPARAVKRRMRSEVIGWATIVLLYVFVVGLAAGQREMPLSDAPEPLPYVAMEVLAPEEAVLPMDAAFYRESGGLLLTLRSVEEFQWEGPYLEAKMARVCAAPLADLLYQEWLSEAETRLPRAAVTVHQDSRFDQVALLDNGTGTNDGRARQLLVARQGRAVIYQAVRLHGDLSAHLDDFAAVLAEFQ</sequence>
<protein>
    <submittedName>
        <fullName evidence="2">DUF2812 domain-containing protein</fullName>
    </submittedName>
</protein>
<dbReference type="EMBL" id="DWZJ01000012">
    <property type="protein sequence ID" value="HJB12401.1"/>
    <property type="molecule type" value="Genomic_DNA"/>
</dbReference>
<evidence type="ECO:0000313" key="3">
    <source>
        <dbReference type="Proteomes" id="UP000823824"/>
    </source>
</evidence>
<feature type="transmembrane region" description="Helical" evidence="1">
    <location>
        <begin position="154"/>
        <end position="172"/>
    </location>
</feature>